<gene>
    <name evidence="3" type="ORF">M422DRAFT_35865</name>
</gene>
<dbReference type="AlphaFoldDB" id="A0A0C9USU4"/>
<evidence type="ECO:0000259" key="2">
    <source>
        <dbReference type="Pfam" id="PF20151"/>
    </source>
</evidence>
<dbReference type="InterPro" id="IPR045340">
    <property type="entry name" value="DUF6533"/>
</dbReference>
<dbReference type="EMBL" id="KN837228">
    <property type="protein sequence ID" value="KIJ32317.1"/>
    <property type="molecule type" value="Genomic_DNA"/>
</dbReference>
<keyword evidence="1" id="KW-1133">Transmembrane helix</keyword>
<feature type="domain" description="DUF6533" evidence="2">
    <location>
        <begin position="28"/>
        <end position="69"/>
    </location>
</feature>
<dbReference type="HOGENOM" id="CLU_035509_10_2_1"/>
<feature type="transmembrane region" description="Helical" evidence="1">
    <location>
        <begin position="216"/>
        <end position="242"/>
    </location>
</feature>
<keyword evidence="1" id="KW-0812">Transmembrane</keyword>
<evidence type="ECO:0000256" key="1">
    <source>
        <dbReference type="SAM" id="Phobius"/>
    </source>
</evidence>
<keyword evidence="1" id="KW-0472">Membrane</keyword>
<feature type="transmembrane region" description="Helical" evidence="1">
    <location>
        <begin position="20"/>
        <end position="41"/>
    </location>
</feature>
<feature type="transmembrane region" description="Helical" evidence="1">
    <location>
        <begin position="129"/>
        <end position="152"/>
    </location>
</feature>
<evidence type="ECO:0000313" key="4">
    <source>
        <dbReference type="Proteomes" id="UP000054279"/>
    </source>
</evidence>
<keyword evidence="4" id="KW-1185">Reference proteome</keyword>
<dbReference type="Pfam" id="PF20151">
    <property type="entry name" value="DUF6533"/>
    <property type="match status" value="1"/>
</dbReference>
<feature type="transmembrane region" description="Helical" evidence="1">
    <location>
        <begin position="183"/>
        <end position="204"/>
    </location>
</feature>
<feature type="transmembrane region" description="Helical" evidence="1">
    <location>
        <begin position="53"/>
        <end position="75"/>
    </location>
</feature>
<feature type="transmembrane region" description="Helical" evidence="1">
    <location>
        <begin position="95"/>
        <end position="117"/>
    </location>
</feature>
<proteinExistence type="predicted"/>
<name>A0A0C9USU4_SPHS4</name>
<protein>
    <recommendedName>
        <fullName evidence="2">DUF6533 domain-containing protein</fullName>
    </recommendedName>
</protein>
<accession>A0A0C9USU4</accession>
<evidence type="ECO:0000313" key="3">
    <source>
        <dbReference type="EMBL" id="KIJ32317.1"/>
    </source>
</evidence>
<feature type="transmembrane region" description="Helical" evidence="1">
    <location>
        <begin position="248"/>
        <end position="269"/>
    </location>
</feature>
<dbReference type="OrthoDB" id="2637653at2759"/>
<dbReference type="Proteomes" id="UP000054279">
    <property type="component" value="Unassembled WGS sequence"/>
</dbReference>
<organism evidence="3 4">
    <name type="scientific">Sphaerobolus stellatus (strain SS14)</name>
    <dbReference type="NCBI Taxonomy" id="990650"/>
    <lineage>
        <taxon>Eukaryota</taxon>
        <taxon>Fungi</taxon>
        <taxon>Dikarya</taxon>
        <taxon>Basidiomycota</taxon>
        <taxon>Agaricomycotina</taxon>
        <taxon>Agaricomycetes</taxon>
        <taxon>Phallomycetidae</taxon>
        <taxon>Geastrales</taxon>
        <taxon>Sphaerobolaceae</taxon>
        <taxon>Sphaerobolus</taxon>
    </lineage>
</organism>
<reference evidence="3 4" key="1">
    <citation type="submission" date="2014-06" db="EMBL/GenBank/DDBJ databases">
        <title>Evolutionary Origins and Diversification of the Mycorrhizal Mutualists.</title>
        <authorList>
            <consortium name="DOE Joint Genome Institute"/>
            <consortium name="Mycorrhizal Genomics Consortium"/>
            <person name="Kohler A."/>
            <person name="Kuo A."/>
            <person name="Nagy L.G."/>
            <person name="Floudas D."/>
            <person name="Copeland A."/>
            <person name="Barry K.W."/>
            <person name="Cichocki N."/>
            <person name="Veneault-Fourrey C."/>
            <person name="LaButti K."/>
            <person name="Lindquist E.A."/>
            <person name="Lipzen A."/>
            <person name="Lundell T."/>
            <person name="Morin E."/>
            <person name="Murat C."/>
            <person name="Riley R."/>
            <person name="Ohm R."/>
            <person name="Sun H."/>
            <person name="Tunlid A."/>
            <person name="Henrissat B."/>
            <person name="Grigoriev I.V."/>
            <person name="Hibbett D.S."/>
            <person name="Martin F."/>
        </authorList>
    </citation>
    <scope>NUCLEOTIDE SEQUENCE [LARGE SCALE GENOMIC DNA]</scope>
    <source>
        <strain evidence="3 4">SS14</strain>
    </source>
</reference>
<sequence>MFVPTIVESISSFLEGESALIFNIGIFCCPALFFWDFLLTIEEEYRLVWARKKFGIVTILFFLIRYSAVALRVVSMVVYTDALDLMHPTAAHCMVWAWWEVVAGHLLFTCVELLLIMRVYAFYGQNNKLLFIIFILWLVEHGASLAIAGISLPKFIIVGELFPKPYQVGKCTVTYIPGIFQTYWIFALIFHGILFFLLFGRFFYPKWNTRISTTHLLFVFLRDGAWAFVTIFGMVMYCALAFELNPQAGDIALTWMFTSFGVVGTRLVLNLRSMNVSDQPLQESVQMNNLYVLNSLPNERSVSFVRRVTMPDIGVNRFTQKE</sequence>